<dbReference type="Proteomes" id="UP000726170">
    <property type="component" value="Unassembled WGS sequence"/>
</dbReference>
<organism evidence="5 6">
    <name type="scientific">Clostridium mobile</name>
    <dbReference type="NCBI Taxonomy" id="2841512"/>
    <lineage>
        <taxon>Bacteria</taxon>
        <taxon>Bacillati</taxon>
        <taxon>Bacillota</taxon>
        <taxon>Clostridia</taxon>
        <taxon>Eubacteriales</taxon>
        <taxon>Clostridiaceae</taxon>
        <taxon>Clostridium</taxon>
    </lineage>
</organism>
<feature type="domain" description="J" evidence="4">
    <location>
        <begin position="2"/>
        <end position="53"/>
    </location>
</feature>
<evidence type="ECO:0000313" key="6">
    <source>
        <dbReference type="Proteomes" id="UP000726170"/>
    </source>
</evidence>
<evidence type="ECO:0000313" key="5">
    <source>
        <dbReference type="EMBL" id="MBU5484314.1"/>
    </source>
</evidence>
<feature type="repeat" description="TPR" evidence="1">
    <location>
        <begin position="266"/>
        <end position="299"/>
    </location>
</feature>
<evidence type="ECO:0000256" key="2">
    <source>
        <dbReference type="SAM" id="Coils"/>
    </source>
</evidence>
<dbReference type="EMBL" id="JAHLQF010000002">
    <property type="protein sequence ID" value="MBU5484314.1"/>
    <property type="molecule type" value="Genomic_DNA"/>
</dbReference>
<protein>
    <recommendedName>
        <fullName evidence="4">J domain-containing protein</fullName>
    </recommendedName>
</protein>
<reference evidence="5 6" key="1">
    <citation type="submission" date="2021-06" db="EMBL/GenBank/DDBJ databases">
        <authorList>
            <person name="Sun Q."/>
            <person name="Li D."/>
        </authorList>
    </citation>
    <scope>NUCLEOTIDE SEQUENCE [LARGE SCALE GENOMIC DNA]</scope>
    <source>
        <strain evidence="5 6">MSJ-11</strain>
    </source>
</reference>
<keyword evidence="1" id="KW-0802">TPR repeat</keyword>
<comment type="caution">
    <text evidence="5">The sequence shown here is derived from an EMBL/GenBank/DDBJ whole genome shotgun (WGS) entry which is preliminary data.</text>
</comment>
<keyword evidence="2" id="KW-0175">Coiled coil</keyword>
<evidence type="ECO:0000256" key="3">
    <source>
        <dbReference type="SAM" id="Phobius"/>
    </source>
</evidence>
<name>A0ABS6EIV2_9CLOT</name>
<dbReference type="CDD" id="cd06257">
    <property type="entry name" value="DnaJ"/>
    <property type="match status" value="1"/>
</dbReference>
<proteinExistence type="predicted"/>
<evidence type="ECO:0000259" key="4">
    <source>
        <dbReference type="PROSITE" id="PS50076"/>
    </source>
</evidence>
<dbReference type="SMART" id="SM00028">
    <property type="entry name" value="TPR"/>
    <property type="match status" value="4"/>
</dbReference>
<evidence type="ECO:0000256" key="1">
    <source>
        <dbReference type="PROSITE-ProRule" id="PRU00339"/>
    </source>
</evidence>
<keyword evidence="3" id="KW-0812">Transmembrane</keyword>
<feature type="transmembrane region" description="Helical" evidence="3">
    <location>
        <begin position="418"/>
        <end position="440"/>
    </location>
</feature>
<dbReference type="SMART" id="SM00271">
    <property type="entry name" value="DnaJ"/>
    <property type="match status" value="1"/>
</dbReference>
<dbReference type="PANTHER" id="PTHR44117:SF1">
    <property type="entry name" value="INTRAFLAGELLAR TRANSPORT PROTEIN 88 HOMOLOG"/>
    <property type="match status" value="1"/>
</dbReference>
<dbReference type="PROSITE" id="PS50076">
    <property type="entry name" value="DNAJ_2"/>
    <property type="match status" value="1"/>
</dbReference>
<dbReference type="PANTHER" id="PTHR44117">
    <property type="entry name" value="INTRAFLAGELLAR TRANSPORT PROTEIN 88 HOMOLOG"/>
    <property type="match status" value="1"/>
</dbReference>
<dbReference type="Pfam" id="PF13181">
    <property type="entry name" value="TPR_8"/>
    <property type="match status" value="2"/>
</dbReference>
<dbReference type="InterPro" id="IPR019734">
    <property type="entry name" value="TPR_rpt"/>
</dbReference>
<dbReference type="PROSITE" id="PS50005">
    <property type="entry name" value="TPR"/>
    <property type="match status" value="2"/>
</dbReference>
<feature type="coiled-coil region" evidence="2">
    <location>
        <begin position="38"/>
        <end position="69"/>
    </location>
</feature>
<dbReference type="RefSeq" id="WP_216438795.1">
    <property type="nucleotide sequence ID" value="NZ_JAHLQF010000002.1"/>
</dbReference>
<gene>
    <name evidence="5" type="ORF">KQI86_08235</name>
</gene>
<dbReference type="InterPro" id="IPR001623">
    <property type="entry name" value="DnaJ_domain"/>
</dbReference>
<keyword evidence="3" id="KW-0472">Membrane</keyword>
<accession>A0ABS6EIV2</accession>
<keyword evidence="6" id="KW-1185">Reference proteome</keyword>
<keyword evidence="3" id="KW-1133">Transmembrane helix</keyword>
<sequence length="758" mass="89523">MSWWEILGISYDSDLKTIKKAYAKLLKIYNPEEDPEGYQKLREAYDKAIKNVKNNNKQQNLNINLVENISNDLYTNESDADEWDTDDWSIDETIVKKQYQNINDNYEEQLNNNINEKIEEFLDKLNEICSDNSLKENTEAWEELLNMDVVWNVYTAPIIEDCMFEFLVSHKDLPLNIWYILEHNFNWTKKEGSLYKKYDGDIVEEVFKVLQNISQFKYEYIKEMNPNSIEKYLSLRHQGHEALKLRDYYEAQECLLSAYEIFTHDGELLKLIGEFYYKTGDLDKSLEFYKLSFEINKFDLDVALWIGSILGRKNFYAEALPYFEICLSVNSNDLVALNSIVYCYYFTGNLIKAKYYFERVLELQPKNKRIQKCIMTIESELEGKNVKPLKLKKRNPHKKRIVKKKNKRQKIEPSMKKAITRVIAIFMILTVASFTLIFIINKFSDDNTTEETIEYQDKFDSRDEIIYDEDETVFKNIKTRDDLRSVDEYINLRIYLDIVIPTNYFKLSEEFKGKTIVSQKEIEANNLRDKIESQLFVGIFGDGATLFTDKNYKKDTVDKNAKYKIEGAMCRIDKEISEDIKTKFETHNEIAKTWTNQMYIDCSPKEVERLRKYNESFEIRNGRKLKISKTLKEFKESNYGALHSIYVKNIIPLNLYVNVDENGKFDFRSKEELNEQSFNNKIYIQAFVGEIDGKNVMFIDKDFSMNNVDSNRGYNIEGYKYKFKTKEPIKAPTEKGQNVNSVEIDPSFLYNSNSKNIG</sequence>
<feature type="repeat" description="TPR" evidence="1">
    <location>
        <begin position="334"/>
        <end position="367"/>
    </location>
</feature>